<dbReference type="Pfam" id="PF03101">
    <property type="entry name" value="FAR1"/>
    <property type="match status" value="1"/>
</dbReference>
<dbReference type="PANTHER" id="PTHR47718">
    <property type="entry name" value="OS01G0519700 PROTEIN"/>
    <property type="match status" value="1"/>
</dbReference>
<gene>
    <name evidence="2" type="ORF">RHSIM_Rhsim07G0153800</name>
</gene>
<dbReference type="Proteomes" id="UP000626092">
    <property type="component" value="Unassembled WGS sequence"/>
</dbReference>
<keyword evidence="3" id="KW-1185">Reference proteome</keyword>
<proteinExistence type="predicted"/>
<dbReference type="OrthoDB" id="2402896at2759"/>
<organism evidence="2 3">
    <name type="scientific">Rhododendron simsii</name>
    <name type="common">Sims's rhododendron</name>
    <dbReference type="NCBI Taxonomy" id="118357"/>
    <lineage>
        <taxon>Eukaryota</taxon>
        <taxon>Viridiplantae</taxon>
        <taxon>Streptophyta</taxon>
        <taxon>Embryophyta</taxon>
        <taxon>Tracheophyta</taxon>
        <taxon>Spermatophyta</taxon>
        <taxon>Magnoliopsida</taxon>
        <taxon>eudicotyledons</taxon>
        <taxon>Gunneridae</taxon>
        <taxon>Pentapetalae</taxon>
        <taxon>asterids</taxon>
        <taxon>Ericales</taxon>
        <taxon>Ericaceae</taxon>
        <taxon>Ericoideae</taxon>
        <taxon>Rhodoreae</taxon>
        <taxon>Rhododendron</taxon>
    </lineage>
</organism>
<dbReference type="InterPro" id="IPR004330">
    <property type="entry name" value="FAR1_DNA_bnd_dom"/>
</dbReference>
<comment type="caution">
    <text evidence="2">The sequence shown here is derived from an EMBL/GenBank/DDBJ whole genome shotgun (WGS) entry which is preliminary data.</text>
</comment>
<protein>
    <recommendedName>
        <fullName evidence="1">FAR1 domain-containing protein</fullName>
    </recommendedName>
</protein>
<accession>A0A834GQT0</accession>
<evidence type="ECO:0000313" key="2">
    <source>
        <dbReference type="EMBL" id="KAF7139583.1"/>
    </source>
</evidence>
<sequence>MEEHFDLDDFEVEDFQTPNNDVEVLESPSNEMSFATIDEARKYYEDYGRQNGFWIRTRTSSKGQNRSNEVTSMLFVCAKEGKYFARPKNDGVMEGDDKREEDEEVKTKKRFRNCSTIRCDCKAHLRIRYDKWSSKWKVIVFNDTHNHQLMTPSKRMKMRSNRYMPKPIKDLTEVFQKENLEVSKVASIFGGEYMGFDNRDCYNHLRNVRHRELDGGDAQSILTYFKNKQAQNPQFFYAIQCDEKFVIKYDQALKRIVKRESDEDFESEHKFRIVKDNEFLLKHAAKGYTRNIFNKFKDEISETLNYKVEEITNADGFQSFVVKSKVNELQKFTVTLDSQTYEALDVEAQSSDSDQEMT</sequence>
<name>A0A834GQT0_RHOSS</name>
<dbReference type="EMBL" id="WJXA01000007">
    <property type="protein sequence ID" value="KAF7139583.1"/>
    <property type="molecule type" value="Genomic_DNA"/>
</dbReference>
<evidence type="ECO:0000259" key="1">
    <source>
        <dbReference type="Pfam" id="PF03101"/>
    </source>
</evidence>
<dbReference type="AlphaFoldDB" id="A0A834GQT0"/>
<feature type="domain" description="FAR1" evidence="1">
    <location>
        <begin position="42"/>
        <end position="150"/>
    </location>
</feature>
<evidence type="ECO:0000313" key="3">
    <source>
        <dbReference type="Proteomes" id="UP000626092"/>
    </source>
</evidence>
<reference evidence="2" key="1">
    <citation type="submission" date="2019-11" db="EMBL/GenBank/DDBJ databases">
        <authorList>
            <person name="Liu Y."/>
            <person name="Hou J."/>
            <person name="Li T.-Q."/>
            <person name="Guan C.-H."/>
            <person name="Wu X."/>
            <person name="Wu H.-Z."/>
            <person name="Ling F."/>
            <person name="Zhang R."/>
            <person name="Shi X.-G."/>
            <person name="Ren J.-P."/>
            <person name="Chen E.-F."/>
            <person name="Sun J.-M."/>
        </authorList>
    </citation>
    <scope>NUCLEOTIDE SEQUENCE</scope>
    <source>
        <strain evidence="2">Adult_tree_wgs_1</strain>
        <tissue evidence="2">Leaves</tissue>
    </source>
</reference>